<evidence type="ECO:0000256" key="5">
    <source>
        <dbReference type="PROSITE-ProRule" id="PRU00552"/>
    </source>
</evidence>
<dbReference type="SMART" id="SM00487">
    <property type="entry name" value="DEXDc"/>
    <property type="match status" value="1"/>
</dbReference>
<dbReference type="GO" id="GO:0005840">
    <property type="term" value="C:ribosome"/>
    <property type="evidence" value="ECO:0007669"/>
    <property type="project" value="TreeGrafter"/>
</dbReference>
<protein>
    <submittedName>
        <fullName evidence="11">Superfamily II DNA and RNA helicase</fullName>
    </submittedName>
</protein>
<dbReference type="PANTHER" id="PTHR47963">
    <property type="entry name" value="DEAD-BOX ATP-DEPENDENT RNA HELICASE 47, MITOCHONDRIAL"/>
    <property type="match status" value="1"/>
</dbReference>
<dbReference type="PROSITE" id="PS51192">
    <property type="entry name" value="HELICASE_ATP_BIND_1"/>
    <property type="match status" value="1"/>
</dbReference>
<keyword evidence="4 6" id="KW-0067">ATP-binding</keyword>
<accession>A0A8G2F749</accession>
<evidence type="ECO:0000256" key="6">
    <source>
        <dbReference type="RuleBase" id="RU000492"/>
    </source>
</evidence>
<keyword evidence="1 6" id="KW-0547">Nucleotide-binding</keyword>
<evidence type="ECO:0000256" key="4">
    <source>
        <dbReference type="ARBA" id="ARBA00022840"/>
    </source>
</evidence>
<feature type="compositionally biased region" description="Polar residues" evidence="7">
    <location>
        <begin position="412"/>
        <end position="423"/>
    </location>
</feature>
<dbReference type="PROSITE" id="PS00039">
    <property type="entry name" value="DEAD_ATP_HELICASE"/>
    <property type="match status" value="1"/>
</dbReference>
<dbReference type="InterPro" id="IPR000629">
    <property type="entry name" value="RNA-helicase_DEAD-box_CS"/>
</dbReference>
<dbReference type="GO" id="GO:0003724">
    <property type="term" value="F:RNA helicase activity"/>
    <property type="evidence" value="ECO:0007669"/>
    <property type="project" value="InterPro"/>
</dbReference>
<keyword evidence="3 6" id="KW-0347">Helicase</keyword>
<evidence type="ECO:0000259" key="10">
    <source>
        <dbReference type="PROSITE" id="PS51195"/>
    </source>
</evidence>
<dbReference type="Proteomes" id="UP000199581">
    <property type="component" value="Unassembled WGS sequence"/>
</dbReference>
<feature type="short sequence motif" description="Q motif" evidence="5">
    <location>
        <begin position="1"/>
        <end position="29"/>
    </location>
</feature>
<feature type="region of interest" description="Disordered" evidence="7">
    <location>
        <begin position="378"/>
        <end position="463"/>
    </location>
</feature>
<evidence type="ECO:0000259" key="8">
    <source>
        <dbReference type="PROSITE" id="PS51192"/>
    </source>
</evidence>
<evidence type="ECO:0000313" key="11">
    <source>
        <dbReference type="EMBL" id="SFL44331.1"/>
    </source>
</evidence>
<evidence type="ECO:0000256" key="7">
    <source>
        <dbReference type="SAM" id="MobiDB-lite"/>
    </source>
</evidence>
<dbReference type="Pfam" id="PF00270">
    <property type="entry name" value="DEAD"/>
    <property type="match status" value="1"/>
</dbReference>
<dbReference type="InterPro" id="IPR044742">
    <property type="entry name" value="DEAD/DEAH_RhlB"/>
</dbReference>
<keyword evidence="12" id="KW-1185">Reference proteome</keyword>
<dbReference type="InterPro" id="IPR014014">
    <property type="entry name" value="RNA_helicase_DEAD_Q_motif"/>
</dbReference>
<evidence type="ECO:0000313" key="12">
    <source>
        <dbReference type="Proteomes" id="UP000199581"/>
    </source>
</evidence>
<organism evidence="11 12">
    <name type="scientific">Desulfomicrobium norvegicum (strain DSM 1741 / NCIMB 8310)</name>
    <name type="common">Desulfovibrio baculatus (strain Norway 4)</name>
    <name type="synonym">Desulfovibrio desulfuricans (strain Norway 4)</name>
    <dbReference type="NCBI Taxonomy" id="52561"/>
    <lineage>
        <taxon>Bacteria</taxon>
        <taxon>Pseudomonadati</taxon>
        <taxon>Thermodesulfobacteriota</taxon>
        <taxon>Desulfovibrionia</taxon>
        <taxon>Desulfovibrionales</taxon>
        <taxon>Desulfomicrobiaceae</taxon>
        <taxon>Desulfomicrobium</taxon>
    </lineage>
</organism>
<dbReference type="PANTHER" id="PTHR47963:SF7">
    <property type="entry name" value="ATP-DEPENDENT RNA HELICASE YFML-RELATED"/>
    <property type="match status" value="1"/>
</dbReference>
<dbReference type="EMBL" id="FOTO01000002">
    <property type="protein sequence ID" value="SFL44331.1"/>
    <property type="molecule type" value="Genomic_DNA"/>
</dbReference>
<dbReference type="InterPro" id="IPR014001">
    <property type="entry name" value="Helicase_ATP-bd"/>
</dbReference>
<dbReference type="CDD" id="cd18787">
    <property type="entry name" value="SF2_C_DEAD"/>
    <property type="match status" value="1"/>
</dbReference>
<dbReference type="RefSeq" id="WP_161949039.1">
    <property type="nucleotide sequence ID" value="NZ_FOTO01000002.1"/>
</dbReference>
<dbReference type="Pfam" id="PF00271">
    <property type="entry name" value="Helicase_C"/>
    <property type="match status" value="1"/>
</dbReference>
<evidence type="ECO:0000259" key="9">
    <source>
        <dbReference type="PROSITE" id="PS51194"/>
    </source>
</evidence>
<dbReference type="Gene3D" id="3.40.50.300">
    <property type="entry name" value="P-loop containing nucleotide triphosphate hydrolases"/>
    <property type="match status" value="2"/>
</dbReference>
<dbReference type="GO" id="GO:0033592">
    <property type="term" value="F:RNA strand annealing activity"/>
    <property type="evidence" value="ECO:0007669"/>
    <property type="project" value="TreeGrafter"/>
</dbReference>
<evidence type="ECO:0000256" key="1">
    <source>
        <dbReference type="ARBA" id="ARBA00022741"/>
    </source>
</evidence>
<dbReference type="InterPro" id="IPR011545">
    <property type="entry name" value="DEAD/DEAH_box_helicase_dom"/>
</dbReference>
<dbReference type="PROSITE" id="PS51195">
    <property type="entry name" value="Q_MOTIF"/>
    <property type="match status" value="1"/>
</dbReference>
<dbReference type="GO" id="GO:0005829">
    <property type="term" value="C:cytosol"/>
    <property type="evidence" value="ECO:0007669"/>
    <property type="project" value="TreeGrafter"/>
</dbReference>
<feature type="domain" description="DEAD-box RNA helicase Q" evidence="10">
    <location>
        <begin position="1"/>
        <end position="29"/>
    </location>
</feature>
<dbReference type="InterPro" id="IPR050547">
    <property type="entry name" value="DEAD_box_RNA_helicases"/>
</dbReference>
<dbReference type="SUPFAM" id="SSF52540">
    <property type="entry name" value="P-loop containing nucleoside triphosphate hydrolases"/>
    <property type="match status" value="1"/>
</dbReference>
<feature type="domain" description="Helicase ATP-binding" evidence="8">
    <location>
        <begin position="32"/>
        <end position="204"/>
    </location>
</feature>
<dbReference type="CDD" id="cd00268">
    <property type="entry name" value="DEADc"/>
    <property type="match status" value="1"/>
</dbReference>
<dbReference type="InterPro" id="IPR027417">
    <property type="entry name" value="P-loop_NTPase"/>
</dbReference>
<comment type="similarity">
    <text evidence="6">Belongs to the DEAD box helicase family.</text>
</comment>
<dbReference type="InterPro" id="IPR001650">
    <property type="entry name" value="Helicase_C-like"/>
</dbReference>
<evidence type="ECO:0000256" key="3">
    <source>
        <dbReference type="ARBA" id="ARBA00022806"/>
    </source>
</evidence>
<feature type="domain" description="Helicase C-terminal" evidence="9">
    <location>
        <begin position="229"/>
        <end position="373"/>
    </location>
</feature>
<dbReference type="SMART" id="SM00490">
    <property type="entry name" value="HELICc"/>
    <property type="match status" value="1"/>
</dbReference>
<dbReference type="AlphaFoldDB" id="A0A8G2F749"/>
<evidence type="ECO:0000256" key="2">
    <source>
        <dbReference type="ARBA" id="ARBA00022801"/>
    </source>
</evidence>
<comment type="caution">
    <text evidence="11">The sequence shown here is derived from an EMBL/GenBank/DDBJ whole genome shotgun (WGS) entry which is preliminary data.</text>
</comment>
<gene>
    <name evidence="11" type="ORF">SAMN05421830_102180</name>
</gene>
<keyword evidence="2 6" id="KW-0378">Hydrolase</keyword>
<dbReference type="GO" id="GO:0016787">
    <property type="term" value="F:hydrolase activity"/>
    <property type="evidence" value="ECO:0007669"/>
    <property type="project" value="UniProtKB-KW"/>
</dbReference>
<proteinExistence type="inferred from homology"/>
<dbReference type="GO" id="GO:0009409">
    <property type="term" value="P:response to cold"/>
    <property type="evidence" value="ECO:0007669"/>
    <property type="project" value="TreeGrafter"/>
</dbReference>
<sequence length="463" mass="49876">MSFDSLGLPPALVQALQTRKLDTPLPVQEAALPVLMAGKSAMLVSRTGSGKTLAYLLPILAGINAESMHVQAVVLAPTHELAMQIHRVATDLSRDAGLGVRVQSLIGGAAVSRQIEGLKKKPHLVIGSAGRMTHLMELGKLKLKETVWLVLDEADRLLIEEGLEHIRKITGQLGPETRFVFVSATEGPATTRIARGLAPNLDFVRAQDGISPAIRHCYLVCEERDKTDWLRKVLRGLSPERALVFVHRGASAERMSERLEHHQLAVADLHGAHDKFERQAALDDFRKGKAQTLIASDIAARGLDIFGVELVVNVDVPSQSRDYLHRAGRTGRAGAEGLVLSLMTEAESRLAKRYAQDLDIVLEQVQLVRGALVPATGDSAQTLRPAPRPFGPSRGGKKRPAPAGPETRKESTATTPPASARQPQSHDKAAPPVARKRGPALPGAKSGKTGQKVWSGPKRNKPA</sequence>
<dbReference type="GO" id="GO:0005524">
    <property type="term" value="F:ATP binding"/>
    <property type="evidence" value="ECO:0007669"/>
    <property type="project" value="UniProtKB-KW"/>
</dbReference>
<name>A0A8G2F749_DESNO</name>
<dbReference type="PROSITE" id="PS51194">
    <property type="entry name" value="HELICASE_CTER"/>
    <property type="match status" value="1"/>
</dbReference>
<reference evidence="11 12" key="1">
    <citation type="submission" date="2016-10" db="EMBL/GenBank/DDBJ databases">
        <authorList>
            <person name="Varghese N."/>
            <person name="Submissions S."/>
        </authorList>
    </citation>
    <scope>NUCLEOTIDE SEQUENCE [LARGE SCALE GENOMIC DNA]</scope>
    <source>
        <strain evidence="11 12">DSM 1741</strain>
    </source>
</reference>